<feature type="region of interest" description="Disordered" evidence="1">
    <location>
        <begin position="20"/>
        <end position="45"/>
    </location>
</feature>
<evidence type="ECO:0000313" key="2">
    <source>
        <dbReference type="EMBL" id="KAG2119520.1"/>
    </source>
</evidence>
<protein>
    <submittedName>
        <fullName evidence="2">Uncharacterized protein</fullName>
    </submittedName>
</protein>
<reference evidence="2" key="1">
    <citation type="journal article" date="2020" name="New Phytol.">
        <title>Comparative genomics reveals dynamic genome evolution in host specialist ectomycorrhizal fungi.</title>
        <authorList>
            <person name="Lofgren L.A."/>
            <person name="Nguyen N.H."/>
            <person name="Vilgalys R."/>
            <person name="Ruytinx J."/>
            <person name="Liao H.L."/>
            <person name="Branco S."/>
            <person name="Kuo A."/>
            <person name="LaButti K."/>
            <person name="Lipzen A."/>
            <person name="Andreopoulos W."/>
            <person name="Pangilinan J."/>
            <person name="Riley R."/>
            <person name="Hundley H."/>
            <person name="Na H."/>
            <person name="Barry K."/>
            <person name="Grigoriev I.V."/>
            <person name="Stajich J.E."/>
            <person name="Kennedy P.G."/>
        </authorList>
    </citation>
    <scope>NUCLEOTIDE SEQUENCE</scope>
    <source>
        <strain evidence="2">FC423</strain>
    </source>
</reference>
<gene>
    <name evidence="2" type="ORF">F5147DRAFT_664437</name>
</gene>
<evidence type="ECO:0000313" key="3">
    <source>
        <dbReference type="Proteomes" id="UP000823399"/>
    </source>
</evidence>
<name>A0A9P7FI85_9AGAM</name>
<dbReference type="EMBL" id="JABBWM010000002">
    <property type="protein sequence ID" value="KAG2119520.1"/>
    <property type="molecule type" value="Genomic_DNA"/>
</dbReference>
<dbReference type="Proteomes" id="UP000823399">
    <property type="component" value="Unassembled WGS sequence"/>
</dbReference>
<accession>A0A9P7FI85</accession>
<comment type="caution">
    <text evidence="2">The sequence shown here is derived from an EMBL/GenBank/DDBJ whole genome shotgun (WGS) entry which is preliminary data.</text>
</comment>
<dbReference type="OrthoDB" id="2685261at2759"/>
<organism evidence="2 3">
    <name type="scientific">Suillus discolor</name>
    <dbReference type="NCBI Taxonomy" id="1912936"/>
    <lineage>
        <taxon>Eukaryota</taxon>
        <taxon>Fungi</taxon>
        <taxon>Dikarya</taxon>
        <taxon>Basidiomycota</taxon>
        <taxon>Agaricomycotina</taxon>
        <taxon>Agaricomycetes</taxon>
        <taxon>Agaricomycetidae</taxon>
        <taxon>Boletales</taxon>
        <taxon>Suillineae</taxon>
        <taxon>Suillaceae</taxon>
        <taxon>Suillus</taxon>
    </lineage>
</organism>
<dbReference type="AlphaFoldDB" id="A0A9P7FI85"/>
<dbReference type="GeneID" id="64697263"/>
<evidence type="ECO:0000256" key="1">
    <source>
        <dbReference type="SAM" id="MobiDB-lite"/>
    </source>
</evidence>
<dbReference type="RefSeq" id="XP_041299346.1">
    <property type="nucleotide sequence ID" value="XM_041435004.1"/>
</dbReference>
<keyword evidence="3" id="KW-1185">Reference proteome</keyword>
<proteinExistence type="predicted"/>
<sequence length="206" mass="22327">MADTIQVLGCVCIWCRRNSESDGDSQVERGQPSQSLHPRIPPRKVCDSPIATTSEVLEVLYPPSHLDTPTALDPEASPPAYELRPTVPPNTPQDQLLPISFRDGRGLVPFTPCPPQVTPSMDAVSSYHLSDTPLDVAVPSSQSPRQPSTGIVRQPITGCSLESHKEVDNVEPPAYSRFDSSRPRFPAASDILGPYPHISMLSPNLG</sequence>